<feature type="domain" description="LD-carboxypeptidase C-terminal" evidence="8">
    <location>
        <begin position="177"/>
        <end position="292"/>
    </location>
</feature>
<dbReference type="InterPro" id="IPR029062">
    <property type="entry name" value="Class_I_gatase-like"/>
</dbReference>
<proteinExistence type="inferred from homology"/>
<comment type="similarity">
    <text evidence="1">Belongs to the peptidase S66 family.</text>
</comment>
<gene>
    <name evidence="9" type="primary">ykfA</name>
    <name evidence="9" type="ORF">bsdtb5_37740</name>
</gene>
<sequence>MIRAESLYVGARVALIAPAGPVKDDRLNLAIDSVVNMGLTPVVFESCISKHGYLAGEDALRVHDINASFDDPSIQGIICMRGGYGVSRILSQVDYKMISANPKIFCGYSDITALHIVINQICSLETYHTPMLASELYKGVDDYTMYYFQKMLFYNKIGPLLNADGNEMKTIVDGVSEGILTGGNLTMVVSSLGTPFEINTKGKILFLEEVDEEIYRIDRMLTQLKNAGKFADCKGIIIGQFANCESKDKENSLTMEQVLQELIVPENKPCINNFTCGHVATTLSLPMGAYIRMDAINNKIEVIG</sequence>
<keyword evidence="2 9" id="KW-0121">Carboxypeptidase</keyword>
<dbReference type="InterPro" id="IPR003507">
    <property type="entry name" value="S66_fam"/>
</dbReference>
<dbReference type="RefSeq" id="WP_271713526.1">
    <property type="nucleotide sequence ID" value="NZ_AP024169.1"/>
</dbReference>
<evidence type="ECO:0000313" key="9">
    <source>
        <dbReference type="EMBL" id="BCN32479.1"/>
    </source>
</evidence>
<dbReference type="KEGG" id="ahb:bsdtb5_37740"/>
<dbReference type="AlphaFoldDB" id="A0A7R7IEU1"/>
<evidence type="ECO:0000256" key="4">
    <source>
        <dbReference type="ARBA" id="ARBA00022801"/>
    </source>
</evidence>
<keyword evidence="4" id="KW-0378">Hydrolase</keyword>
<feature type="active site" description="Charge relay system" evidence="6">
    <location>
        <position position="278"/>
    </location>
</feature>
<dbReference type="Pfam" id="PF17676">
    <property type="entry name" value="Peptidase_S66C"/>
    <property type="match status" value="1"/>
</dbReference>
<dbReference type="GO" id="GO:0004180">
    <property type="term" value="F:carboxypeptidase activity"/>
    <property type="evidence" value="ECO:0007669"/>
    <property type="project" value="UniProtKB-KW"/>
</dbReference>
<dbReference type="Pfam" id="PF02016">
    <property type="entry name" value="Peptidase_S66"/>
    <property type="match status" value="1"/>
</dbReference>
<feature type="active site" description="Nucleophile" evidence="6">
    <location>
        <position position="109"/>
    </location>
</feature>
<evidence type="ECO:0000256" key="1">
    <source>
        <dbReference type="ARBA" id="ARBA00010233"/>
    </source>
</evidence>
<evidence type="ECO:0000259" key="8">
    <source>
        <dbReference type="Pfam" id="PF17676"/>
    </source>
</evidence>
<feature type="active site" description="Charge relay system" evidence="6">
    <location>
        <position position="208"/>
    </location>
</feature>
<dbReference type="GO" id="GO:0006508">
    <property type="term" value="P:proteolysis"/>
    <property type="evidence" value="ECO:0007669"/>
    <property type="project" value="UniProtKB-KW"/>
</dbReference>
<keyword evidence="10" id="KW-1185">Reference proteome</keyword>
<dbReference type="EMBL" id="AP024169">
    <property type="protein sequence ID" value="BCN32479.1"/>
    <property type="molecule type" value="Genomic_DNA"/>
</dbReference>
<dbReference type="InterPro" id="IPR040921">
    <property type="entry name" value="Peptidase_S66C"/>
</dbReference>
<name>A0A7R7IEU1_9FIRM</name>
<evidence type="ECO:0000259" key="7">
    <source>
        <dbReference type="Pfam" id="PF02016"/>
    </source>
</evidence>
<keyword evidence="5" id="KW-0720">Serine protease</keyword>
<evidence type="ECO:0000256" key="6">
    <source>
        <dbReference type="PIRSR" id="PIRSR028757-1"/>
    </source>
</evidence>
<reference evidence="9 10" key="1">
    <citation type="submission" date="2020-11" db="EMBL/GenBank/DDBJ databases">
        <title>Draft genome sequencing of a Lachnospiraceae strain isolated from anoxic soil subjected to BSD treatment.</title>
        <authorList>
            <person name="Uek A."/>
            <person name="Tonouchi A."/>
        </authorList>
    </citation>
    <scope>NUCLEOTIDE SEQUENCE [LARGE SCALE GENOMIC DNA]</scope>
    <source>
        <strain evidence="9 10">TB5</strain>
    </source>
</reference>
<dbReference type="PIRSF" id="PIRSF028757">
    <property type="entry name" value="LD-carboxypeptidase"/>
    <property type="match status" value="1"/>
</dbReference>
<evidence type="ECO:0000256" key="2">
    <source>
        <dbReference type="ARBA" id="ARBA00022645"/>
    </source>
</evidence>
<dbReference type="Gene3D" id="3.40.50.10740">
    <property type="entry name" value="Class I glutamine amidotransferase-like"/>
    <property type="match status" value="1"/>
</dbReference>
<organism evidence="9 10">
    <name type="scientific">Anaeromicropila herbilytica</name>
    <dbReference type="NCBI Taxonomy" id="2785025"/>
    <lineage>
        <taxon>Bacteria</taxon>
        <taxon>Bacillati</taxon>
        <taxon>Bacillota</taxon>
        <taxon>Clostridia</taxon>
        <taxon>Lachnospirales</taxon>
        <taxon>Lachnospiraceae</taxon>
        <taxon>Anaeromicropila</taxon>
    </lineage>
</organism>
<evidence type="ECO:0000313" key="10">
    <source>
        <dbReference type="Proteomes" id="UP000595897"/>
    </source>
</evidence>
<accession>A0A7R7IEU1</accession>
<dbReference type="SUPFAM" id="SSF141986">
    <property type="entry name" value="LD-carboxypeptidase A C-terminal domain-like"/>
    <property type="match status" value="1"/>
</dbReference>
<dbReference type="GO" id="GO:0008236">
    <property type="term" value="F:serine-type peptidase activity"/>
    <property type="evidence" value="ECO:0007669"/>
    <property type="project" value="UniProtKB-KW"/>
</dbReference>
<dbReference type="SUPFAM" id="SSF52317">
    <property type="entry name" value="Class I glutamine amidotransferase-like"/>
    <property type="match status" value="1"/>
</dbReference>
<dbReference type="PANTHER" id="PTHR30237">
    <property type="entry name" value="MURAMOYLTETRAPEPTIDE CARBOXYPEPTIDASE"/>
    <property type="match status" value="1"/>
</dbReference>
<evidence type="ECO:0000256" key="3">
    <source>
        <dbReference type="ARBA" id="ARBA00022670"/>
    </source>
</evidence>
<dbReference type="CDD" id="cd07025">
    <property type="entry name" value="Peptidase_S66"/>
    <property type="match status" value="1"/>
</dbReference>
<protein>
    <submittedName>
        <fullName evidence="9">Putative murein peptide carboxypeptidase</fullName>
    </submittedName>
</protein>
<dbReference type="InterPro" id="IPR027478">
    <property type="entry name" value="LdcA_N"/>
</dbReference>
<feature type="domain" description="LD-carboxypeptidase N-terminal" evidence="7">
    <location>
        <begin position="13"/>
        <end position="128"/>
    </location>
</feature>
<dbReference type="InterPro" id="IPR040449">
    <property type="entry name" value="Peptidase_S66_N"/>
</dbReference>
<dbReference type="Gene3D" id="3.50.30.60">
    <property type="entry name" value="LD-carboxypeptidase A C-terminal domain-like"/>
    <property type="match status" value="1"/>
</dbReference>
<dbReference type="Proteomes" id="UP000595897">
    <property type="component" value="Chromosome"/>
</dbReference>
<evidence type="ECO:0000256" key="5">
    <source>
        <dbReference type="ARBA" id="ARBA00022825"/>
    </source>
</evidence>
<dbReference type="PANTHER" id="PTHR30237:SF2">
    <property type="entry name" value="MUREIN TETRAPEPTIDE CARBOXYPEPTIDASE"/>
    <property type="match status" value="1"/>
</dbReference>
<keyword evidence="3" id="KW-0645">Protease</keyword>
<dbReference type="InterPro" id="IPR027461">
    <property type="entry name" value="Carboxypeptidase_A_C_sf"/>
</dbReference>